<dbReference type="SUPFAM" id="SSF53067">
    <property type="entry name" value="Actin-like ATPase domain"/>
    <property type="match status" value="1"/>
</dbReference>
<dbReference type="InterPro" id="IPR000600">
    <property type="entry name" value="ROK"/>
</dbReference>
<name>A0A8J3V747_9ACTN</name>
<dbReference type="SUPFAM" id="SSF46785">
    <property type="entry name" value="Winged helix' DNA-binding domain"/>
    <property type="match status" value="1"/>
</dbReference>
<comment type="similarity">
    <text evidence="1">Belongs to the ROK (NagC/XylR) family.</text>
</comment>
<accession>A0A8J3V747</accession>
<evidence type="ECO:0000256" key="1">
    <source>
        <dbReference type="ARBA" id="ARBA00006479"/>
    </source>
</evidence>
<dbReference type="Pfam" id="PF00480">
    <property type="entry name" value="ROK"/>
    <property type="match status" value="1"/>
</dbReference>
<dbReference type="PANTHER" id="PTHR18964">
    <property type="entry name" value="ROK (REPRESSOR, ORF, KINASE) FAMILY"/>
    <property type="match status" value="1"/>
</dbReference>
<dbReference type="Gene3D" id="3.30.420.40">
    <property type="match status" value="2"/>
</dbReference>
<proteinExistence type="inferred from homology"/>
<sequence length="408" mass="42658">MRSESTRPAPPDPTRRPYSPLISPNTVSQVNRARVIQALYDIGPLSRADLARLTEVSRATIGTIVQPLIDNGMLAEGDPQPSSAAGGKPSRPLWFSPTSQPIAAVHLLPGHVEAALVSAGGTILSTATREYPADTRDTGSVVDAVNDTLEDLFTPDRPTALGVGIAVGGIVNTDTGTIVQVNLAPGLAGLPIGRLIAERTRLPVYVDLHPRVQALGDRWFGQGRGLSTFASLYAGEALGVGLVLGGSVHRGPGGAGGEIGHSIVQADGLPCQCGQRGCWETIATHRWLRDQAVQLNLPSARTLTVGPLARLAAKGHPGAGELFDRYVDNLAIGITNIQQLLAPGLFILHGDVVAGGEALRGKLEQQVRRRTPAHPGSQPQIAFSALHDDSTLLGAAGLVLSRSLQLTP</sequence>
<evidence type="ECO:0000256" key="2">
    <source>
        <dbReference type="SAM" id="MobiDB-lite"/>
    </source>
</evidence>
<evidence type="ECO:0008006" key="5">
    <source>
        <dbReference type="Google" id="ProtNLM"/>
    </source>
</evidence>
<dbReference type="AlphaFoldDB" id="A0A8J3V747"/>
<reference evidence="3" key="1">
    <citation type="submission" date="2021-01" db="EMBL/GenBank/DDBJ databases">
        <title>Whole genome shotgun sequence of Planotetraspora silvatica NBRC 100141.</title>
        <authorList>
            <person name="Komaki H."/>
            <person name="Tamura T."/>
        </authorList>
    </citation>
    <scope>NUCLEOTIDE SEQUENCE</scope>
    <source>
        <strain evidence="3">NBRC 100141</strain>
    </source>
</reference>
<feature type="region of interest" description="Disordered" evidence="2">
    <location>
        <begin position="1"/>
        <end position="24"/>
    </location>
</feature>
<keyword evidence="4" id="KW-1185">Reference proteome</keyword>
<protein>
    <recommendedName>
        <fullName evidence="5">ROK family transcriptional regulator</fullName>
    </recommendedName>
</protein>
<feature type="region of interest" description="Disordered" evidence="2">
    <location>
        <begin position="72"/>
        <end position="93"/>
    </location>
</feature>
<dbReference type="InterPro" id="IPR036388">
    <property type="entry name" value="WH-like_DNA-bd_sf"/>
</dbReference>
<dbReference type="Gene3D" id="1.10.10.10">
    <property type="entry name" value="Winged helix-like DNA-binding domain superfamily/Winged helix DNA-binding domain"/>
    <property type="match status" value="1"/>
</dbReference>
<dbReference type="EMBL" id="BOOQ01000064">
    <property type="protein sequence ID" value="GII51225.1"/>
    <property type="molecule type" value="Genomic_DNA"/>
</dbReference>
<dbReference type="PANTHER" id="PTHR18964:SF169">
    <property type="entry name" value="N-ACETYLMANNOSAMINE KINASE"/>
    <property type="match status" value="1"/>
</dbReference>
<dbReference type="RefSeq" id="WP_203980730.1">
    <property type="nucleotide sequence ID" value="NZ_BAAAKY010000039.1"/>
</dbReference>
<dbReference type="Proteomes" id="UP000644610">
    <property type="component" value="Unassembled WGS sequence"/>
</dbReference>
<organism evidence="3 4">
    <name type="scientific">Planotetraspora silvatica</name>
    <dbReference type="NCBI Taxonomy" id="234614"/>
    <lineage>
        <taxon>Bacteria</taxon>
        <taxon>Bacillati</taxon>
        <taxon>Actinomycetota</taxon>
        <taxon>Actinomycetes</taxon>
        <taxon>Streptosporangiales</taxon>
        <taxon>Streptosporangiaceae</taxon>
        <taxon>Planotetraspora</taxon>
    </lineage>
</organism>
<dbReference type="InterPro" id="IPR036390">
    <property type="entry name" value="WH_DNA-bd_sf"/>
</dbReference>
<dbReference type="InterPro" id="IPR043129">
    <property type="entry name" value="ATPase_NBD"/>
</dbReference>
<evidence type="ECO:0000313" key="4">
    <source>
        <dbReference type="Proteomes" id="UP000644610"/>
    </source>
</evidence>
<gene>
    <name evidence="3" type="ORF">Psi02_76490</name>
</gene>
<evidence type="ECO:0000313" key="3">
    <source>
        <dbReference type="EMBL" id="GII51225.1"/>
    </source>
</evidence>
<comment type="caution">
    <text evidence="3">The sequence shown here is derived from an EMBL/GenBank/DDBJ whole genome shotgun (WGS) entry which is preliminary data.</text>
</comment>